<dbReference type="PANTHER" id="PTHR43671:SF13">
    <property type="entry name" value="SERINE_THREONINE-PROTEIN KINASE NEK2"/>
    <property type="match status" value="1"/>
</dbReference>
<evidence type="ECO:0000256" key="4">
    <source>
        <dbReference type="ARBA" id="ARBA00022777"/>
    </source>
</evidence>
<dbReference type="InterPro" id="IPR011009">
    <property type="entry name" value="Kinase-like_dom_sf"/>
</dbReference>
<dbReference type="EC" id="2.7.11.1" evidence="1"/>
<evidence type="ECO:0000256" key="3">
    <source>
        <dbReference type="ARBA" id="ARBA00022741"/>
    </source>
</evidence>
<gene>
    <name evidence="9" type="ORF">ACFSW8_16955</name>
</gene>
<reference evidence="10" key="1">
    <citation type="journal article" date="2019" name="Int. J. Syst. Evol. Microbiol.">
        <title>The Global Catalogue of Microorganisms (GCM) 10K type strain sequencing project: providing services to taxonomists for standard genome sequencing and annotation.</title>
        <authorList>
            <consortium name="The Broad Institute Genomics Platform"/>
            <consortium name="The Broad Institute Genome Sequencing Center for Infectious Disease"/>
            <person name="Wu L."/>
            <person name="Ma J."/>
        </authorList>
    </citation>
    <scope>NUCLEOTIDE SEQUENCE [LARGE SCALE GENOMIC DNA]</scope>
    <source>
        <strain evidence="10">CCUG 57942</strain>
    </source>
</reference>
<dbReference type="InterPro" id="IPR000719">
    <property type="entry name" value="Prot_kinase_dom"/>
</dbReference>
<organism evidence="9 10">
    <name type="scientific">Rubritalea tangerina</name>
    <dbReference type="NCBI Taxonomy" id="430798"/>
    <lineage>
        <taxon>Bacteria</taxon>
        <taxon>Pseudomonadati</taxon>
        <taxon>Verrucomicrobiota</taxon>
        <taxon>Verrucomicrobiia</taxon>
        <taxon>Verrucomicrobiales</taxon>
        <taxon>Rubritaleaceae</taxon>
        <taxon>Rubritalea</taxon>
    </lineage>
</organism>
<evidence type="ECO:0000256" key="6">
    <source>
        <dbReference type="SAM" id="MobiDB-lite"/>
    </source>
</evidence>
<dbReference type="PROSITE" id="PS50011">
    <property type="entry name" value="PROTEIN_KINASE_DOM"/>
    <property type="match status" value="1"/>
</dbReference>
<dbReference type="Pfam" id="PF00069">
    <property type="entry name" value="Pkinase"/>
    <property type="match status" value="1"/>
</dbReference>
<evidence type="ECO:0000256" key="7">
    <source>
        <dbReference type="SAM" id="Phobius"/>
    </source>
</evidence>
<keyword evidence="3" id="KW-0547">Nucleotide-binding</keyword>
<evidence type="ECO:0000313" key="9">
    <source>
        <dbReference type="EMBL" id="MFD2160597.1"/>
    </source>
</evidence>
<proteinExistence type="predicted"/>
<feature type="domain" description="Protein kinase" evidence="8">
    <location>
        <begin position="6"/>
        <end position="271"/>
    </location>
</feature>
<accession>A0ABW4ZGD7</accession>
<dbReference type="EMBL" id="JBHUJB010000083">
    <property type="protein sequence ID" value="MFD2160597.1"/>
    <property type="molecule type" value="Genomic_DNA"/>
</dbReference>
<keyword evidence="2" id="KW-0808">Transferase</keyword>
<keyword evidence="4 9" id="KW-0418">Kinase</keyword>
<keyword evidence="7" id="KW-0472">Membrane</keyword>
<dbReference type="Gene3D" id="1.10.510.10">
    <property type="entry name" value="Transferase(Phosphotransferase) domain 1"/>
    <property type="match status" value="1"/>
</dbReference>
<evidence type="ECO:0000313" key="10">
    <source>
        <dbReference type="Proteomes" id="UP001597389"/>
    </source>
</evidence>
<feature type="compositionally biased region" description="Low complexity" evidence="6">
    <location>
        <begin position="328"/>
        <end position="345"/>
    </location>
</feature>
<dbReference type="Proteomes" id="UP001597389">
    <property type="component" value="Unassembled WGS sequence"/>
</dbReference>
<keyword evidence="5" id="KW-0067">ATP-binding</keyword>
<keyword evidence="9" id="KW-0723">Serine/threonine-protein kinase</keyword>
<evidence type="ECO:0000256" key="2">
    <source>
        <dbReference type="ARBA" id="ARBA00022679"/>
    </source>
</evidence>
<dbReference type="SUPFAM" id="SSF56112">
    <property type="entry name" value="Protein kinase-like (PK-like)"/>
    <property type="match status" value="1"/>
</dbReference>
<feature type="region of interest" description="Disordered" evidence="6">
    <location>
        <begin position="272"/>
        <end position="387"/>
    </location>
</feature>
<dbReference type="RefSeq" id="WP_377087840.1">
    <property type="nucleotide sequence ID" value="NZ_JBHSJL010000014.1"/>
</dbReference>
<keyword evidence="7" id="KW-0812">Transmembrane</keyword>
<feature type="compositionally biased region" description="Pro residues" evidence="6">
    <location>
        <begin position="346"/>
        <end position="355"/>
    </location>
</feature>
<dbReference type="CDD" id="cd14014">
    <property type="entry name" value="STKc_PknB_like"/>
    <property type="match status" value="1"/>
</dbReference>
<name>A0ABW4ZGD7_9BACT</name>
<evidence type="ECO:0000259" key="8">
    <source>
        <dbReference type="PROSITE" id="PS50011"/>
    </source>
</evidence>
<keyword evidence="10" id="KW-1185">Reference proteome</keyword>
<sequence length="627" mass="67519">MDEERYEITTLLGKGRTGGVYGAEDTQLNRKVAVRRFYSAGGDTSADEWKEEFLTIAHNLSNLTHPNLLTVYDAGVDEDGAFLITQLLEGKRLSDSIGKEQLSEYDALDLAGQLLDGLASAHAAGFIHGALTAGSVLLTERARGGHRYMLMDLGLSRLAPLIQGADSSYAMMADPALLAPELFDGAVSTVASDCYMLGQLIYLTLLGGHPFAGKSLDEAKQLHQAGTIPPITDYRDDISQATIEWVQLMTQLDPEKRPATAADALRALPKLSPQAAPSKPPAPEQNAGLVKPSTPAAPPLLRKASPQTQVPPQVKAPTTMEKHPTPKQPQAAVTQPVTAQATPTPNTSPTPPPPSQTAAPAQSPPPPQATPPTPETEAEPTKPSKSKKKLILAIALPLLLVAGVCLAMMLPQQSDVEEFYEENPDERPINEGLESAIERANMTSFYSNAVAEGHSRIGCDVNNKGKKDWVVFSAPLSHFDKLSHPKAELIESVTPIGDTTAKQQEVGNLLFFSGKKSKFRPTLFGQTRDAGDGWEIQVTPPANGCKIKLHFTTWNCDAHLDILDDKGDHILPELYYQSESQDTSFGTLHKLTAEQVKGNKFITLKLIASKAKSDDTMGISLNALVVE</sequence>
<dbReference type="GO" id="GO:0004674">
    <property type="term" value="F:protein serine/threonine kinase activity"/>
    <property type="evidence" value="ECO:0007669"/>
    <property type="project" value="UniProtKB-KW"/>
</dbReference>
<evidence type="ECO:0000256" key="5">
    <source>
        <dbReference type="ARBA" id="ARBA00022840"/>
    </source>
</evidence>
<comment type="caution">
    <text evidence="9">The sequence shown here is derived from an EMBL/GenBank/DDBJ whole genome shotgun (WGS) entry which is preliminary data.</text>
</comment>
<feature type="compositionally biased region" description="Pro residues" evidence="6">
    <location>
        <begin position="362"/>
        <end position="374"/>
    </location>
</feature>
<feature type="transmembrane region" description="Helical" evidence="7">
    <location>
        <begin position="390"/>
        <end position="410"/>
    </location>
</feature>
<dbReference type="InterPro" id="IPR050660">
    <property type="entry name" value="NEK_Ser/Thr_kinase"/>
</dbReference>
<protein>
    <recommendedName>
        <fullName evidence="1">non-specific serine/threonine protein kinase</fullName>
        <ecNumber evidence="1">2.7.11.1</ecNumber>
    </recommendedName>
</protein>
<dbReference type="Gene3D" id="3.30.200.20">
    <property type="entry name" value="Phosphorylase Kinase, domain 1"/>
    <property type="match status" value="1"/>
</dbReference>
<dbReference type="PANTHER" id="PTHR43671">
    <property type="entry name" value="SERINE/THREONINE-PROTEIN KINASE NEK"/>
    <property type="match status" value="1"/>
</dbReference>
<evidence type="ECO:0000256" key="1">
    <source>
        <dbReference type="ARBA" id="ARBA00012513"/>
    </source>
</evidence>
<keyword evidence="7" id="KW-1133">Transmembrane helix</keyword>